<comment type="caution">
    <text evidence="2">The sequence shown here is derived from an EMBL/GenBank/DDBJ whole genome shotgun (WGS) entry which is preliminary data.</text>
</comment>
<dbReference type="Pfam" id="PF17862">
    <property type="entry name" value="AAA_lid_3"/>
    <property type="match status" value="1"/>
</dbReference>
<dbReference type="Gene3D" id="1.10.8.60">
    <property type="match status" value="2"/>
</dbReference>
<evidence type="ECO:0000313" key="3">
    <source>
        <dbReference type="Proteomes" id="UP001286313"/>
    </source>
</evidence>
<dbReference type="PANTHER" id="PTHR23077:SF194">
    <property type="entry name" value="ATPASE FAMILY GENE 2 PROTEIN HOMOLOG B"/>
    <property type="match status" value="1"/>
</dbReference>
<dbReference type="Pfam" id="PF00004">
    <property type="entry name" value="AAA"/>
    <property type="match status" value="2"/>
</dbReference>
<dbReference type="GO" id="GO:0097352">
    <property type="term" value="P:autophagosome maturation"/>
    <property type="evidence" value="ECO:0007669"/>
    <property type="project" value="TreeGrafter"/>
</dbReference>
<evidence type="ECO:0000313" key="2">
    <source>
        <dbReference type="EMBL" id="KAK3892193.1"/>
    </source>
</evidence>
<dbReference type="GO" id="GO:0005524">
    <property type="term" value="F:ATP binding"/>
    <property type="evidence" value="ECO:0007669"/>
    <property type="project" value="InterPro"/>
</dbReference>
<dbReference type="EMBL" id="JAWQEG010000278">
    <property type="protein sequence ID" value="KAK3892193.1"/>
    <property type="molecule type" value="Genomic_DNA"/>
</dbReference>
<gene>
    <name evidence="2" type="ORF">Pcinc_003944</name>
</gene>
<organism evidence="2 3">
    <name type="scientific">Petrolisthes cinctipes</name>
    <name type="common">Flat porcelain crab</name>
    <dbReference type="NCBI Taxonomy" id="88211"/>
    <lineage>
        <taxon>Eukaryota</taxon>
        <taxon>Metazoa</taxon>
        <taxon>Ecdysozoa</taxon>
        <taxon>Arthropoda</taxon>
        <taxon>Crustacea</taxon>
        <taxon>Multicrustacea</taxon>
        <taxon>Malacostraca</taxon>
        <taxon>Eumalacostraca</taxon>
        <taxon>Eucarida</taxon>
        <taxon>Decapoda</taxon>
        <taxon>Pleocyemata</taxon>
        <taxon>Anomura</taxon>
        <taxon>Galatheoidea</taxon>
        <taxon>Porcellanidae</taxon>
        <taxon>Petrolisthes</taxon>
    </lineage>
</organism>
<accession>A0AAE1L1K7</accession>
<feature type="domain" description="AAA+ ATPase" evidence="1">
    <location>
        <begin position="242"/>
        <end position="381"/>
    </location>
</feature>
<name>A0AAE1L1K7_PETCI</name>
<dbReference type="GO" id="GO:0034098">
    <property type="term" value="C:VCP-NPL4-UFD1 AAA ATPase complex"/>
    <property type="evidence" value="ECO:0007669"/>
    <property type="project" value="TreeGrafter"/>
</dbReference>
<reference evidence="2" key="1">
    <citation type="submission" date="2023-10" db="EMBL/GenBank/DDBJ databases">
        <title>Genome assemblies of two species of porcelain crab, Petrolisthes cinctipes and Petrolisthes manimaculis (Anomura: Porcellanidae).</title>
        <authorList>
            <person name="Angst P."/>
        </authorList>
    </citation>
    <scope>NUCLEOTIDE SEQUENCE</scope>
    <source>
        <strain evidence="2">PB745_01</strain>
        <tissue evidence="2">Gill</tissue>
    </source>
</reference>
<dbReference type="AlphaFoldDB" id="A0AAE1L1K7"/>
<dbReference type="InterPro" id="IPR050168">
    <property type="entry name" value="AAA_ATPase_domain"/>
</dbReference>
<dbReference type="GO" id="GO:0005829">
    <property type="term" value="C:cytosol"/>
    <property type="evidence" value="ECO:0007669"/>
    <property type="project" value="TreeGrafter"/>
</dbReference>
<feature type="domain" description="AAA+ ATPase" evidence="1">
    <location>
        <begin position="508"/>
        <end position="663"/>
    </location>
</feature>
<dbReference type="Gene3D" id="3.40.50.300">
    <property type="entry name" value="P-loop containing nucleotide triphosphate hydrolases"/>
    <property type="match status" value="2"/>
</dbReference>
<dbReference type="GO" id="GO:0005634">
    <property type="term" value="C:nucleus"/>
    <property type="evidence" value="ECO:0007669"/>
    <property type="project" value="TreeGrafter"/>
</dbReference>
<dbReference type="GO" id="GO:0030970">
    <property type="term" value="P:retrograde protein transport, ER to cytosol"/>
    <property type="evidence" value="ECO:0007669"/>
    <property type="project" value="TreeGrafter"/>
</dbReference>
<dbReference type="SMART" id="SM00382">
    <property type="entry name" value="AAA"/>
    <property type="match status" value="2"/>
</dbReference>
<dbReference type="InterPro" id="IPR003593">
    <property type="entry name" value="AAA+_ATPase"/>
</dbReference>
<dbReference type="Proteomes" id="UP001286313">
    <property type="component" value="Unassembled WGS sequence"/>
</dbReference>
<sequence length="764" mass="82950">MTNEAMEVFVSCVESGGTTDLQSGLLPAQLLHQVAAAPAGYVMLTLDESVAVVCRAFPLTASYCGAGYQVVACNCVHTGTQEGNMEPLDAKGDYTLSTTQVTPLTIMNLDEIYLDIVMNTVEDVLTYRRNRVCFEASLHDLLKLYGFVDKCWVMCASNPVAKLLGIFRIYIETCPSQTSEVGLVAAHTKIIIRNVESEDRRKLLVWESVKLGGLDNVLGYLRRIVSEPYMRRQEFKKSGVTYPSGVLMVGPPGCGKTSVVRQVCAETGACLVATAAAEITSPYPGQSERNFAKLADRVRGLSEEGPCIFFIDEIDSLCPARTAHTPLAALTLTTQVLLEMDKCQDCPNLTLLAATNRPYDLDLGVRRSGRLEVEILLNVPSAEDRTSILQAHTYNLLPEGHPLLSQVAHNTPGFVGADLKALVEATCTELSTRDGGEISQDPNEIVDIMLAKAATTTPSIHKTLEFITSRPMGIGEVGGLREVQQELDCIFTHHAKFADAYNTLKLQRPKGLLLYGPRGCGKTRLVASLAANKGCTFLSANASHLLSPYVGESEKRVAALFHAARRAQPSILFIDEIDGIFGRRDGSLSSTNVSLLNELLQAMDGADVGTASLQGATILSTTTTTTVQDGVLVCAATNHPRRLDPALLRPGRLDRLLYIPLPDYDARLEILKVKTRKMCIESCTVLEELAKRTEGYTGAELEDLIMKAVKAAIVNKHYDTSSLVPRLQSSDLLPTSPLPAPATTEKEIQAYRDFQHSVGGMGAR</sequence>
<dbReference type="GO" id="GO:0031593">
    <property type="term" value="F:polyubiquitin modification-dependent protein binding"/>
    <property type="evidence" value="ECO:0007669"/>
    <property type="project" value="TreeGrafter"/>
</dbReference>
<proteinExistence type="predicted"/>
<dbReference type="SUPFAM" id="SSF52540">
    <property type="entry name" value="P-loop containing nucleoside triphosphate hydrolases"/>
    <property type="match status" value="2"/>
</dbReference>
<keyword evidence="3" id="KW-1185">Reference proteome</keyword>
<evidence type="ECO:0000259" key="1">
    <source>
        <dbReference type="SMART" id="SM00382"/>
    </source>
</evidence>
<dbReference type="GO" id="GO:0051228">
    <property type="term" value="P:mitotic spindle disassembly"/>
    <property type="evidence" value="ECO:0007669"/>
    <property type="project" value="TreeGrafter"/>
</dbReference>
<dbReference type="GO" id="GO:0016887">
    <property type="term" value="F:ATP hydrolysis activity"/>
    <property type="evidence" value="ECO:0007669"/>
    <property type="project" value="InterPro"/>
</dbReference>
<dbReference type="InterPro" id="IPR041569">
    <property type="entry name" value="AAA_lid_3"/>
</dbReference>
<protein>
    <recommendedName>
        <fullName evidence="1">AAA+ ATPase domain-containing protein</fullName>
    </recommendedName>
</protein>
<dbReference type="InterPro" id="IPR003959">
    <property type="entry name" value="ATPase_AAA_core"/>
</dbReference>
<dbReference type="InterPro" id="IPR027417">
    <property type="entry name" value="P-loop_NTPase"/>
</dbReference>
<dbReference type="PANTHER" id="PTHR23077">
    <property type="entry name" value="AAA-FAMILY ATPASE"/>
    <property type="match status" value="1"/>
</dbReference>